<dbReference type="EMBL" id="CP046052">
    <property type="protein sequence ID" value="QGM45317.1"/>
    <property type="molecule type" value="Genomic_DNA"/>
</dbReference>
<proteinExistence type="predicted"/>
<feature type="transmembrane region" description="Helical" evidence="1">
    <location>
        <begin position="65"/>
        <end position="88"/>
    </location>
</feature>
<dbReference type="Gene3D" id="3.30.530.20">
    <property type="match status" value="1"/>
</dbReference>
<name>A0A6B8KCC4_9HYPH</name>
<reference evidence="2 3" key="1">
    <citation type="submission" date="2019-11" db="EMBL/GenBank/DDBJ databases">
        <title>The genome sequence of Methylocystis heyeri.</title>
        <authorList>
            <person name="Oshkin I.Y."/>
            <person name="Miroshnikov K."/>
            <person name="Dedysh S.N."/>
        </authorList>
    </citation>
    <scope>NUCLEOTIDE SEQUENCE [LARGE SCALE GENOMIC DNA]</scope>
    <source>
        <strain evidence="2 3">H2</strain>
    </source>
</reference>
<organism evidence="2 3">
    <name type="scientific">Methylocystis heyeri</name>
    <dbReference type="NCBI Taxonomy" id="391905"/>
    <lineage>
        <taxon>Bacteria</taxon>
        <taxon>Pseudomonadati</taxon>
        <taxon>Pseudomonadota</taxon>
        <taxon>Alphaproteobacteria</taxon>
        <taxon>Hyphomicrobiales</taxon>
        <taxon>Methylocystaceae</taxon>
        <taxon>Methylocystis</taxon>
    </lineage>
</organism>
<dbReference type="SUPFAM" id="SSF55961">
    <property type="entry name" value="Bet v1-like"/>
    <property type="match status" value="1"/>
</dbReference>
<dbReference type="KEGG" id="mhey:H2LOC_006185"/>
<sequence>MDGKACTLQIYPPSSAFRLTGGKKCPVFHGLVPKIRRGAEARLARLAFDAFRATLRRYRGLAGSIAMLTYVLLLLLGLIGGVVAAASLRPDSFSISRNSIIDAPAADVFESIGDFHKWEEWSPWAKLDPNAKRIFDGVPGVVGSSFEWAGNAKLGAGRMTLLESVRDEMLRMRLTLKRPIKATTLVTFALSPEGAGTRLVWSMSGKHDIFGKLFALFVDPDKFCGKDFERGLANLKKLVETRQAA</sequence>
<keyword evidence="3" id="KW-1185">Reference proteome</keyword>
<evidence type="ECO:0000313" key="2">
    <source>
        <dbReference type="EMBL" id="QGM45317.1"/>
    </source>
</evidence>
<keyword evidence="1" id="KW-0472">Membrane</keyword>
<dbReference type="AlphaFoldDB" id="A0A6B8KCC4"/>
<gene>
    <name evidence="2" type="ORF">H2LOC_006185</name>
</gene>
<evidence type="ECO:0000256" key="1">
    <source>
        <dbReference type="SAM" id="Phobius"/>
    </source>
</evidence>
<evidence type="ECO:0000313" key="3">
    <source>
        <dbReference type="Proteomes" id="UP000309061"/>
    </source>
</evidence>
<dbReference type="InterPro" id="IPR019587">
    <property type="entry name" value="Polyketide_cyclase/dehydratase"/>
</dbReference>
<keyword evidence="1" id="KW-1133">Transmembrane helix</keyword>
<protein>
    <submittedName>
        <fullName evidence="2">Polyketide cyclase</fullName>
    </submittedName>
</protein>
<dbReference type="Proteomes" id="UP000309061">
    <property type="component" value="Chromosome"/>
</dbReference>
<dbReference type="CDD" id="cd07818">
    <property type="entry name" value="SRPBCC_1"/>
    <property type="match status" value="1"/>
</dbReference>
<keyword evidence="1" id="KW-0812">Transmembrane</keyword>
<dbReference type="OrthoDB" id="9807923at2"/>
<dbReference type="InterPro" id="IPR023393">
    <property type="entry name" value="START-like_dom_sf"/>
</dbReference>
<accession>A0A6B8KCC4</accession>
<dbReference type="Pfam" id="PF10604">
    <property type="entry name" value="Polyketide_cyc2"/>
    <property type="match status" value="1"/>
</dbReference>